<dbReference type="SMART" id="SM00066">
    <property type="entry name" value="GAL4"/>
    <property type="match status" value="1"/>
</dbReference>
<dbReference type="InterPro" id="IPR036864">
    <property type="entry name" value="Zn2-C6_fun-type_DNA-bd_sf"/>
</dbReference>
<proteinExistence type="predicted"/>
<protein>
    <recommendedName>
        <fullName evidence="6">Zn(2)-C6 fungal-type domain-containing protein</fullName>
    </recommendedName>
</protein>
<keyword evidence="2" id="KW-0805">Transcription regulation</keyword>
<keyword evidence="4" id="KW-0804">Transcription</keyword>
<sequence>MSENNIAPAPAPTPLSSARACDLCRRRKIRCERVFPCSNCQRMNVECKSSRRTTRQKQKRTLISAEYEAKIDHIDKSLAQLSRLVEQLHTSGLSLPQSSEPARSAQASVSSTVFPGWSRRAAVPLIDGNIRSSNDRTVTRPKTENEALVEGRSSLTAHSEFAIGVLQNMVGCHRGIADNSEITGLLDSLRDMVDAFNRQRLSPKILFPLANSVSPEDGDTYPMPPLESVFAMIYNAQAEDSLFYGCLSYFLGPRTLSDLCLKVYFSKVYSDAEFIILNASMLFVSGDIHGPCNDDEQFQMKCRVNLETMLSGLSLYIKASYDMILALVLGAMYAIDISSPSLAWTLVGAASQASHYLGLHTRDGCMEVSSPTPSQRVLLFWAVYFLEKSLCLRLGRSSTISDCDITAPRPAHLPETHSHSLVYFNQQVRFASLAGSVYEQLYSGDALQLPAEARTNRARELAEQLDRHATEACEAYQHWDRSTTDSHSKEHLRFISASDDITRLTMLTLVHRAMPVGRDSVTTFNRDCVSSARAALERHRAFITELGIAGSPHVSTYINWTILFTPFIPFLVLFCHVIETGDLDDLNRMQIFVTSMEGSCQESGAIAKHHRLFQVFYRVAERYTELMCSPTLMQEDRRNLKSQVDLHLSALGLQPNGSYMVGQPTAEAGPMASSATVDMGPSDQDWPQQGFLLGSWFSFNQQMMDLMDQNDFAL</sequence>
<dbReference type="AlphaFoldDB" id="A0A2I2GM65"/>
<dbReference type="OrthoDB" id="103819at2759"/>
<name>A0A2I2GM65_9EURO</name>
<dbReference type="EMBL" id="MSFO01000001">
    <property type="protein sequence ID" value="PLB53981.1"/>
    <property type="molecule type" value="Genomic_DNA"/>
</dbReference>
<dbReference type="Pfam" id="PF04082">
    <property type="entry name" value="Fungal_trans"/>
    <property type="match status" value="1"/>
</dbReference>
<evidence type="ECO:0000256" key="4">
    <source>
        <dbReference type="ARBA" id="ARBA00023163"/>
    </source>
</evidence>
<organism evidence="7 8">
    <name type="scientific">Aspergillus steynii IBT 23096</name>
    <dbReference type="NCBI Taxonomy" id="1392250"/>
    <lineage>
        <taxon>Eukaryota</taxon>
        <taxon>Fungi</taxon>
        <taxon>Dikarya</taxon>
        <taxon>Ascomycota</taxon>
        <taxon>Pezizomycotina</taxon>
        <taxon>Eurotiomycetes</taxon>
        <taxon>Eurotiomycetidae</taxon>
        <taxon>Eurotiales</taxon>
        <taxon>Aspergillaceae</taxon>
        <taxon>Aspergillus</taxon>
        <taxon>Aspergillus subgen. Circumdati</taxon>
    </lineage>
</organism>
<keyword evidence="1" id="KW-0479">Metal-binding</keyword>
<dbReference type="GO" id="GO:0008270">
    <property type="term" value="F:zinc ion binding"/>
    <property type="evidence" value="ECO:0007669"/>
    <property type="project" value="InterPro"/>
</dbReference>
<keyword evidence="3" id="KW-0238">DNA-binding</keyword>
<dbReference type="PROSITE" id="PS00463">
    <property type="entry name" value="ZN2_CY6_FUNGAL_1"/>
    <property type="match status" value="1"/>
</dbReference>
<dbReference type="GeneID" id="36558930"/>
<dbReference type="Proteomes" id="UP000234275">
    <property type="component" value="Unassembled WGS sequence"/>
</dbReference>
<dbReference type="SMART" id="SM00906">
    <property type="entry name" value="Fungal_trans"/>
    <property type="match status" value="1"/>
</dbReference>
<dbReference type="PANTHER" id="PTHR46910">
    <property type="entry name" value="TRANSCRIPTION FACTOR PDR1"/>
    <property type="match status" value="1"/>
</dbReference>
<dbReference type="GO" id="GO:0006351">
    <property type="term" value="P:DNA-templated transcription"/>
    <property type="evidence" value="ECO:0007669"/>
    <property type="project" value="InterPro"/>
</dbReference>
<evidence type="ECO:0000256" key="1">
    <source>
        <dbReference type="ARBA" id="ARBA00022723"/>
    </source>
</evidence>
<evidence type="ECO:0000313" key="8">
    <source>
        <dbReference type="Proteomes" id="UP000234275"/>
    </source>
</evidence>
<evidence type="ECO:0000256" key="3">
    <source>
        <dbReference type="ARBA" id="ARBA00023125"/>
    </source>
</evidence>
<dbReference type="Pfam" id="PF00172">
    <property type="entry name" value="Zn_clus"/>
    <property type="match status" value="1"/>
</dbReference>
<dbReference type="SUPFAM" id="SSF57701">
    <property type="entry name" value="Zn2/Cys6 DNA-binding domain"/>
    <property type="match status" value="1"/>
</dbReference>
<dbReference type="STRING" id="1392250.A0A2I2GM65"/>
<dbReference type="PANTHER" id="PTHR46910:SF5">
    <property type="entry name" value="ZN(II)2CYS6 TRANSCRIPTION FACTOR (EUROFUNG)"/>
    <property type="match status" value="1"/>
</dbReference>
<reference evidence="7 8" key="1">
    <citation type="submission" date="2016-12" db="EMBL/GenBank/DDBJ databases">
        <title>The genomes of Aspergillus section Nigri reveals drivers in fungal speciation.</title>
        <authorList>
            <consortium name="DOE Joint Genome Institute"/>
            <person name="Vesth T.C."/>
            <person name="Nybo J."/>
            <person name="Theobald S."/>
            <person name="Brandl J."/>
            <person name="Frisvad J.C."/>
            <person name="Nielsen K.F."/>
            <person name="Lyhne E.K."/>
            <person name="Kogle M.E."/>
            <person name="Kuo A."/>
            <person name="Riley R."/>
            <person name="Clum A."/>
            <person name="Nolan M."/>
            <person name="Lipzen A."/>
            <person name="Salamov A."/>
            <person name="Henrissat B."/>
            <person name="Wiebenga A."/>
            <person name="De Vries R.P."/>
            <person name="Grigoriev I.V."/>
            <person name="Mortensen U.H."/>
            <person name="Andersen M.R."/>
            <person name="Baker S.E."/>
        </authorList>
    </citation>
    <scope>NUCLEOTIDE SEQUENCE [LARGE SCALE GENOMIC DNA]</scope>
    <source>
        <strain evidence="7 8">IBT 23096</strain>
    </source>
</reference>
<dbReference type="InterPro" id="IPR001138">
    <property type="entry name" value="Zn2Cys6_DnaBD"/>
</dbReference>
<keyword evidence="8" id="KW-1185">Reference proteome</keyword>
<comment type="caution">
    <text evidence="7">The sequence shown here is derived from an EMBL/GenBank/DDBJ whole genome shotgun (WGS) entry which is preliminary data.</text>
</comment>
<dbReference type="InterPro" id="IPR050987">
    <property type="entry name" value="AtrR-like"/>
</dbReference>
<dbReference type="CDD" id="cd00067">
    <property type="entry name" value="GAL4"/>
    <property type="match status" value="1"/>
</dbReference>
<evidence type="ECO:0000259" key="6">
    <source>
        <dbReference type="PROSITE" id="PS50048"/>
    </source>
</evidence>
<evidence type="ECO:0000256" key="2">
    <source>
        <dbReference type="ARBA" id="ARBA00023015"/>
    </source>
</evidence>
<dbReference type="RefSeq" id="XP_024709283.1">
    <property type="nucleotide sequence ID" value="XM_024851231.1"/>
</dbReference>
<evidence type="ECO:0000313" key="7">
    <source>
        <dbReference type="EMBL" id="PLB53981.1"/>
    </source>
</evidence>
<evidence type="ECO:0000256" key="5">
    <source>
        <dbReference type="ARBA" id="ARBA00023242"/>
    </source>
</evidence>
<accession>A0A2I2GM65</accession>
<dbReference type="GO" id="GO:0009893">
    <property type="term" value="P:positive regulation of metabolic process"/>
    <property type="evidence" value="ECO:0007669"/>
    <property type="project" value="UniProtKB-ARBA"/>
</dbReference>
<dbReference type="GO" id="GO:0000981">
    <property type="term" value="F:DNA-binding transcription factor activity, RNA polymerase II-specific"/>
    <property type="evidence" value="ECO:0007669"/>
    <property type="project" value="InterPro"/>
</dbReference>
<dbReference type="VEuPathDB" id="FungiDB:P170DRAFT_451884"/>
<keyword evidence="5" id="KW-0539">Nucleus</keyword>
<dbReference type="PROSITE" id="PS50048">
    <property type="entry name" value="ZN2_CY6_FUNGAL_2"/>
    <property type="match status" value="1"/>
</dbReference>
<dbReference type="InterPro" id="IPR007219">
    <property type="entry name" value="XnlR_reg_dom"/>
</dbReference>
<dbReference type="CDD" id="cd12148">
    <property type="entry name" value="fungal_TF_MHR"/>
    <property type="match status" value="1"/>
</dbReference>
<feature type="domain" description="Zn(2)-C6 fungal-type" evidence="6">
    <location>
        <begin position="20"/>
        <end position="47"/>
    </location>
</feature>
<dbReference type="GO" id="GO:0003677">
    <property type="term" value="F:DNA binding"/>
    <property type="evidence" value="ECO:0007669"/>
    <property type="project" value="UniProtKB-KW"/>
</dbReference>
<gene>
    <name evidence="7" type="ORF">P170DRAFT_451884</name>
</gene>
<dbReference type="Gene3D" id="4.10.240.10">
    <property type="entry name" value="Zn(2)-C6 fungal-type DNA-binding domain"/>
    <property type="match status" value="1"/>
</dbReference>